<name>A0A0D2E0V2_9EURO</name>
<organism evidence="3 4">
    <name type="scientific">Phialophora macrospora</name>
    <dbReference type="NCBI Taxonomy" id="1851006"/>
    <lineage>
        <taxon>Eukaryota</taxon>
        <taxon>Fungi</taxon>
        <taxon>Dikarya</taxon>
        <taxon>Ascomycota</taxon>
        <taxon>Pezizomycotina</taxon>
        <taxon>Eurotiomycetes</taxon>
        <taxon>Chaetothyriomycetidae</taxon>
        <taxon>Chaetothyriales</taxon>
        <taxon>Herpotrichiellaceae</taxon>
        <taxon>Phialophora</taxon>
    </lineage>
</organism>
<dbReference type="Proteomes" id="UP000054266">
    <property type="component" value="Unassembled WGS sequence"/>
</dbReference>
<dbReference type="InterPro" id="IPR037045">
    <property type="entry name" value="S8pro/Inhibitor_I9_sf"/>
</dbReference>
<evidence type="ECO:0000313" key="3">
    <source>
        <dbReference type="EMBL" id="KIW67967.1"/>
    </source>
</evidence>
<keyword evidence="4" id="KW-1185">Reference proteome</keyword>
<protein>
    <recommendedName>
        <fullName evidence="5">Inhibitor I9 domain-containing protein</fullName>
    </recommendedName>
</protein>
<dbReference type="AlphaFoldDB" id="A0A0D2E0V2"/>
<keyword evidence="2" id="KW-0732">Signal</keyword>
<gene>
    <name evidence="3" type="ORF">PV04_03945</name>
</gene>
<dbReference type="MEROPS" id="I09.003"/>
<dbReference type="GO" id="GO:0004866">
    <property type="term" value="F:endopeptidase inhibitor activity"/>
    <property type="evidence" value="ECO:0007669"/>
    <property type="project" value="TreeGrafter"/>
</dbReference>
<evidence type="ECO:0008006" key="5">
    <source>
        <dbReference type="Google" id="ProtNLM"/>
    </source>
</evidence>
<dbReference type="InterPro" id="IPR052471">
    <property type="entry name" value="PBI_I9"/>
</dbReference>
<accession>A0A0D2E0V2</accession>
<dbReference type="PANTHER" id="PTHR28288:SF1">
    <property type="entry name" value="INHIBITOR I9 DOMAIN-CONTAINING PROTEIN"/>
    <property type="match status" value="1"/>
</dbReference>
<evidence type="ECO:0000313" key="4">
    <source>
        <dbReference type="Proteomes" id="UP000054266"/>
    </source>
</evidence>
<dbReference type="SUPFAM" id="SSF54897">
    <property type="entry name" value="Protease propeptides/inhibitors"/>
    <property type="match status" value="1"/>
</dbReference>
<dbReference type="EMBL" id="KN846958">
    <property type="protein sequence ID" value="KIW67967.1"/>
    <property type="molecule type" value="Genomic_DNA"/>
</dbReference>
<comment type="similarity">
    <text evidence="1">Belongs to the protease inhibitor I9 family.</text>
</comment>
<proteinExistence type="inferred from homology"/>
<dbReference type="GO" id="GO:0042144">
    <property type="term" value="P:vacuole fusion, non-autophagic"/>
    <property type="evidence" value="ECO:0007669"/>
    <property type="project" value="TreeGrafter"/>
</dbReference>
<feature type="signal peptide" evidence="2">
    <location>
        <begin position="1"/>
        <end position="17"/>
    </location>
</feature>
<evidence type="ECO:0000256" key="1">
    <source>
        <dbReference type="ARBA" id="ARBA00038069"/>
    </source>
</evidence>
<dbReference type="Gene3D" id="3.30.70.80">
    <property type="entry name" value="Peptidase S8 propeptide/proteinase inhibitor I9"/>
    <property type="match status" value="1"/>
</dbReference>
<dbReference type="PANTHER" id="PTHR28288">
    <property type="entry name" value="PROTEASE B INHIBITOR 2"/>
    <property type="match status" value="1"/>
</dbReference>
<feature type="chain" id="PRO_5002256291" description="Inhibitor I9 domain-containing protein" evidence="2">
    <location>
        <begin position="18"/>
        <end position="101"/>
    </location>
</feature>
<sequence>MRLSIAFLLALFTAVIAVPPAQRPVVVTFPDDTPHSIIDKAMAEIRKDNGIITHEYTLFKGFAARVSEVTLSKISEMAEAYAPYIEDDYVVKVDGSASSAQ</sequence>
<dbReference type="HOGENOM" id="CLU_156026_0_0_1"/>
<reference evidence="3 4" key="1">
    <citation type="submission" date="2015-01" db="EMBL/GenBank/DDBJ databases">
        <title>The Genome Sequence of Capronia semiimmersa CBS27337.</title>
        <authorList>
            <consortium name="The Broad Institute Genomics Platform"/>
            <person name="Cuomo C."/>
            <person name="de Hoog S."/>
            <person name="Gorbushina A."/>
            <person name="Stielow B."/>
            <person name="Teixiera M."/>
            <person name="Abouelleil A."/>
            <person name="Chapman S.B."/>
            <person name="Priest M."/>
            <person name="Young S.K."/>
            <person name="Wortman J."/>
            <person name="Nusbaum C."/>
            <person name="Birren B."/>
        </authorList>
    </citation>
    <scope>NUCLEOTIDE SEQUENCE [LARGE SCALE GENOMIC DNA]</scope>
    <source>
        <strain evidence="3 4">CBS 27337</strain>
    </source>
</reference>
<evidence type="ECO:0000256" key="2">
    <source>
        <dbReference type="SAM" id="SignalP"/>
    </source>
</evidence>